<keyword evidence="2" id="KW-0808">Transferase</keyword>
<accession>A0A4Y7QG55</accession>
<dbReference type="PROSITE" id="PS00107">
    <property type="entry name" value="PROTEIN_KINASE_ATP"/>
    <property type="match status" value="1"/>
</dbReference>
<proteinExistence type="predicted"/>
<dbReference type="VEuPathDB" id="FungiDB:BD410DRAFT_742698"/>
<evidence type="ECO:0000313" key="10">
    <source>
        <dbReference type="Proteomes" id="UP000294933"/>
    </source>
</evidence>
<dbReference type="OrthoDB" id="68483at2759"/>
<evidence type="ECO:0000256" key="3">
    <source>
        <dbReference type="ARBA" id="ARBA00022741"/>
    </source>
</evidence>
<evidence type="ECO:0000256" key="5">
    <source>
        <dbReference type="ARBA" id="ARBA00022840"/>
    </source>
</evidence>
<dbReference type="GO" id="GO:0007165">
    <property type="term" value="P:signal transduction"/>
    <property type="evidence" value="ECO:0007669"/>
    <property type="project" value="TreeGrafter"/>
</dbReference>
<feature type="domain" description="Protein kinase" evidence="8">
    <location>
        <begin position="44"/>
        <end position="388"/>
    </location>
</feature>
<dbReference type="PANTHER" id="PTHR43895">
    <property type="entry name" value="CALCIUM/CALMODULIN-DEPENDENT PROTEIN KINASE KINASE-RELATED"/>
    <property type="match status" value="1"/>
</dbReference>
<keyword evidence="1" id="KW-0723">Serine/threonine-protein kinase</keyword>
<evidence type="ECO:0000259" key="8">
    <source>
        <dbReference type="PROSITE" id="PS50011"/>
    </source>
</evidence>
<dbReference type="InterPro" id="IPR011009">
    <property type="entry name" value="Kinase-like_dom_sf"/>
</dbReference>
<name>A0A4Y7QG55_9AGAM</name>
<dbReference type="Gene3D" id="3.30.200.20">
    <property type="entry name" value="Phosphorylase Kinase, domain 1"/>
    <property type="match status" value="1"/>
</dbReference>
<keyword evidence="10" id="KW-1185">Reference proteome</keyword>
<feature type="region of interest" description="Disordered" evidence="7">
    <location>
        <begin position="406"/>
        <end position="432"/>
    </location>
</feature>
<dbReference type="GO" id="GO:0004674">
    <property type="term" value="F:protein serine/threonine kinase activity"/>
    <property type="evidence" value="ECO:0007669"/>
    <property type="project" value="UniProtKB-KW"/>
</dbReference>
<evidence type="ECO:0000256" key="6">
    <source>
        <dbReference type="PROSITE-ProRule" id="PRU10141"/>
    </source>
</evidence>
<organism evidence="9 10">
    <name type="scientific">Rickenella mellea</name>
    <dbReference type="NCBI Taxonomy" id="50990"/>
    <lineage>
        <taxon>Eukaryota</taxon>
        <taxon>Fungi</taxon>
        <taxon>Dikarya</taxon>
        <taxon>Basidiomycota</taxon>
        <taxon>Agaricomycotina</taxon>
        <taxon>Agaricomycetes</taxon>
        <taxon>Hymenochaetales</taxon>
        <taxon>Rickenellaceae</taxon>
        <taxon>Rickenella</taxon>
    </lineage>
</organism>
<dbReference type="Proteomes" id="UP000294933">
    <property type="component" value="Unassembled WGS sequence"/>
</dbReference>
<dbReference type="STRING" id="50990.A0A4Y7QG55"/>
<dbReference type="Gene3D" id="1.10.510.10">
    <property type="entry name" value="Transferase(Phosphotransferase) domain 1"/>
    <property type="match status" value="1"/>
</dbReference>
<dbReference type="InterPro" id="IPR017441">
    <property type="entry name" value="Protein_kinase_ATP_BS"/>
</dbReference>
<feature type="compositionally biased region" description="Low complexity" evidence="7">
    <location>
        <begin position="409"/>
        <end position="423"/>
    </location>
</feature>
<evidence type="ECO:0000256" key="4">
    <source>
        <dbReference type="ARBA" id="ARBA00022777"/>
    </source>
</evidence>
<dbReference type="SUPFAM" id="SSF56112">
    <property type="entry name" value="Protein kinase-like (PK-like)"/>
    <property type="match status" value="1"/>
</dbReference>
<sequence length="475" mass="53534">MATIDDALAHSATSPYSQRILDDVVSTDTIEEIHENNERLYNQYFIVEKIGQGVFGRVYKAHDRKKGDAVVAIKVCKRHNIEEERMSQLRRNNPLPRSKGKARLADNLQAAEIRIRKEIAIMRKCNHSQIVRLYEVIDDRSQEKILMVMELMGGGEVKWRDEQSHQPVLRLEQIRRIFRDVTLGLEYLHYQGIIHRDIKPANLLWTADHKTVKIGDFGVAHFSRTLRIASLKSFGATEAQIQAAAEAVEDSILQDPSDLKRTVGSPVFAAPELVCDMPDTERGPDGDPRTPVTPAVDVWALGVTLYCLLFGRTPWNGQNQWQLYSLLGSEDFTVDPTMGSDGIQTGGRQHAHGDRTEGGMVVGLLEKLLEKSRKKRITVSEIKRVPWVLHGISNVDEWLATTSPHAPYASSNKSSSKANANKALPPINTQAPPKKQGYWATFWRTLVRLTCHTDVEDYSPLHTNPRVSEKEKAVK</sequence>
<evidence type="ECO:0000256" key="2">
    <source>
        <dbReference type="ARBA" id="ARBA00022679"/>
    </source>
</evidence>
<dbReference type="CDD" id="cd14008">
    <property type="entry name" value="STKc_LKB1_CaMKK"/>
    <property type="match status" value="1"/>
</dbReference>
<dbReference type="SMART" id="SM00220">
    <property type="entry name" value="S_TKc"/>
    <property type="match status" value="1"/>
</dbReference>
<evidence type="ECO:0000313" key="9">
    <source>
        <dbReference type="EMBL" id="TDL26178.1"/>
    </source>
</evidence>
<dbReference type="InterPro" id="IPR000719">
    <property type="entry name" value="Prot_kinase_dom"/>
</dbReference>
<dbReference type="GO" id="GO:0005524">
    <property type="term" value="F:ATP binding"/>
    <property type="evidence" value="ECO:0007669"/>
    <property type="project" value="UniProtKB-UniRule"/>
</dbReference>
<dbReference type="PANTHER" id="PTHR43895:SF152">
    <property type="entry name" value="SERINE_THREONINE-PROTEIN KINASE TOS3"/>
    <property type="match status" value="1"/>
</dbReference>
<keyword evidence="4 9" id="KW-0418">Kinase</keyword>
<gene>
    <name evidence="9" type="ORF">BD410DRAFT_742698</name>
</gene>
<dbReference type="Pfam" id="PF00069">
    <property type="entry name" value="Pkinase"/>
    <property type="match status" value="1"/>
</dbReference>
<reference evidence="9 10" key="1">
    <citation type="submission" date="2018-06" db="EMBL/GenBank/DDBJ databases">
        <title>A transcriptomic atlas of mushroom development highlights an independent origin of complex multicellularity.</title>
        <authorList>
            <consortium name="DOE Joint Genome Institute"/>
            <person name="Krizsan K."/>
            <person name="Almasi E."/>
            <person name="Merenyi Z."/>
            <person name="Sahu N."/>
            <person name="Viragh M."/>
            <person name="Koszo T."/>
            <person name="Mondo S."/>
            <person name="Kiss B."/>
            <person name="Balint B."/>
            <person name="Kues U."/>
            <person name="Barry K."/>
            <person name="Hegedus J.C."/>
            <person name="Henrissat B."/>
            <person name="Johnson J."/>
            <person name="Lipzen A."/>
            <person name="Ohm R."/>
            <person name="Nagy I."/>
            <person name="Pangilinan J."/>
            <person name="Yan J."/>
            <person name="Xiong Y."/>
            <person name="Grigoriev I.V."/>
            <person name="Hibbett D.S."/>
            <person name="Nagy L.G."/>
        </authorList>
    </citation>
    <scope>NUCLEOTIDE SEQUENCE [LARGE SCALE GENOMIC DNA]</scope>
    <source>
        <strain evidence="9 10">SZMC22713</strain>
    </source>
</reference>
<dbReference type="PROSITE" id="PS50011">
    <property type="entry name" value="PROTEIN_KINASE_DOM"/>
    <property type="match status" value="1"/>
</dbReference>
<feature type="binding site" evidence="6">
    <location>
        <position position="74"/>
    </location>
    <ligand>
        <name>ATP</name>
        <dbReference type="ChEBI" id="CHEBI:30616"/>
    </ligand>
</feature>
<dbReference type="EMBL" id="ML170162">
    <property type="protein sequence ID" value="TDL26178.1"/>
    <property type="molecule type" value="Genomic_DNA"/>
</dbReference>
<evidence type="ECO:0000256" key="1">
    <source>
        <dbReference type="ARBA" id="ARBA00022527"/>
    </source>
</evidence>
<evidence type="ECO:0000256" key="7">
    <source>
        <dbReference type="SAM" id="MobiDB-lite"/>
    </source>
</evidence>
<dbReference type="AlphaFoldDB" id="A0A4Y7QG55"/>
<protein>
    <submittedName>
        <fullName evidence="9">Kinase-like protein</fullName>
    </submittedName>
</protein>
<keyword evidence="3 6" id="KW-0547">Nucleotide-binding</keyword>
<keyword evidence="5 6" id="KW-0067">ATP-binding</keyword>